<dbReference type="NCBIfam" id="TIGR02286">
    <property type="entry name" value="PaaD"/>
    <property type="match status" value="1"/>
</dbReference>
<dbReference type="SUPFAM" id="SSF54637">
    <property type="entry name" value="Thioesterase/thiol ester dehydrase-isomerase"/>
    <property type="match status" value="1"/>
</dbReference>
<gene>
    <name evidence="3" type="primary">paaI</name>
    <name evidence="3" type="ORF">ENJ40_04550</name>
</gene>
<dbReference type="InterPro" id="IPR029069">
    <property type="entry name" value="HotDog_dom_sf"/>
</dbReference>
<keyword evidence="1" id="KW-0378">Hydrolase</keyword>
<dbReference type="CDD" id="cd03443">
    <property type="entry name" value="PaaI_thioesterase"/>
    <property type="match status" value="1"/>
</dbReference>
<dbReference type="Proteomes" id="UP000886043">
    <property type="component" value="Unassembled WGS sequence"/>
</dbReference>
<organism evidence="3">
    <name type="scientific">Thermosulfurimonas dismutans</name>
    <dbReference type="NCBI Taxonomy" id="999894"/>
    <lineage>
        <taxon>Bacteria</taxon>
        <taxon>Pseudomonadati</taxon>
        <taxon>Thermodesulfobacteriota</taxon>
        <taxon>Thermodesulfobacteria</taxon>
        <taxon>Thermodesulfobacteriales</taxon>
        <taxon>Thermodesulfobacteriaceae</taxon>
        <taxon>Thermosulfurimonas</taxon>
    </lineage>
</organism>
<feature type="domain" description="Thioesterase" evidence="2">
    <location>
        <begin position="47"/>
        <end position="121"/>
    </location>
</feature>
<dbReference type="Pfam" id="PF03061">
    <property type="entry name" value="4HBT"/>
    <property type="match status" value="1"/>
</dbReference>
<dbReference type="InterPro" id="IPR003736">
    <property type="entry name" value="PAAI_dom"/>
</dbReference>
<evidence type="ECO:0000256" key="1">
    <source>
        <dbReference type="ARBA" id="ARBA00022801"/>
    </source>
</evidence>
<reference evidence="3" key="1">
    <citation type="journal article" date="2020" name="mSystems">
        <title>Genome- and Community-Level Interaction Insights into Carbon Utilization and Element Cycling Functions of Hydrothermarchaeota in Hydrothermal Sediment.</title>
        <authorList>
            <person name="Zhou Z."/>
            <person name="Liu Y."/>
            <person name="Xu W."/>
            <person name="Pan J."/>
            <person name="Luo Z.H."/>
            <person name="Li M."/>
        </authorList>
    </citation>
    <scope>NUCLEOTIDE SEQUENCE [LARGE SCALE GENOMIC DNA]</scope>
    <source>
        <strain evidence="3">HyVt-483</strain>
    </source>
</reference>
<dbReference type="PANTHER" id="PTHR42856">
    <property type="entry name" value="ACYL-COENZYME A THIOESTERASE PAAI"/>
    <property type="match status" value="1"/>
</dbReference>
<sequence>MEAREIARYMREHDRVAVWLGVEILEVRPGYARVAMVVREDMLNAAGICQGGVTFSLADFAFAVASNSHGRLALAVSAQIYYPAAARAGERLIAEAREVNLTEKTGLYEVSVRKEDGTLVAFFTGEVVRRGVFNPQALSPGR</sequence>
<dbReference type="InterPro" id="IPR052723">
    <property type="entry name" value="Acyl-CoA_thioesterase_PaaI"/>
</dbReference>
<proteinExistence type="predicted"/>
<evidence type="ECO:0000259" key="2">
    <source>
        <dbReference type="Pfam" id="PF03061"/>
    </source>
</evidence>
<dbReference type="GO" id="GO:0016289">
    <property type="term" value="F:acyl-CoA hydrolase activity"/>
    <property type="evidence" value="ECO:0007669"/>
    <property type="project" value="TreeGrafter"/>
</dbReference>
<name>A0A7C3CS28_9BACT</name>
<dbReference type="Gene3D" id="3.10.129.10">
    <property type="entry name" value="Hotdog Thioesterase"/>
    <property type="match status" value="1"/>
</dbReference>
<dbReference type="InterPro" id="IPR006683">
    <property type="entry name" value="Thioestr_dom"/>
</dbReference>
<dbReference type="NCBIfam" id="TIGR00369">
    <property type="entry name" value="unchar_dom_1"/>
    <property type="match status" value="1"/>
</dbReference>
<evidence type="ECO:0000313" key="3">
    <source>
        <dbReference type="EMBL" id="HFC97714.1"/>
    </source>
</evidence>
<comment type="caution">
    <text evidence="3">The sequence shown here is derived from an EMBL/GenBank/DDBJ whole genome shotgun (WGS) entry which is preliminary data.</text>
</comment>
<accession>A0A7C3CS28</accession>
<dbReference type="InterPro" id="IPR011973">
    <property type="entry name" value="PaaD"/>
</dbReference>
<dbReference type="AlphaFoldDB" id="A0A7C3CS28"/>
<dbReference type="EMBL" id="DRMH01000057">
    <property type="protein sequence ID" value="HFC97714.1"/>
    <property type="molecule type" value="Genomic_DNA"/>
</dbReference>
<dbReference type="PANTHER" id="PTHR42856:SF1">
    <property type="entry name" value="ACYL-COENZYME A THIOESTERASE PAAI"/>
    <property type="match status" value="1"/>
</dbReference>
<protein>
    <submittedName>
        <fullName evidence="3">Hydroxyphenylacetyl-CoA thioesterase PaaI</fullName>
    </submittedName>
</protein>